<feature type="compositionally biased region" description="Basic residues" evidence="1">
    <location>
        <begin position="36"/>
        <end position="46"/>
    </location>
</feature>
<keyword evidence="3" id="KW-1185">Reference proteome</keyword>
<gene>
    <name evidence="2" type="ORF">COCVIDRAFT_111327</name>
</gene>
<organism evidence="2 3">
    <name type="scientific">Bipolaris victoriae (strain FI3)</name>
    <name type="common">Victoria blight of oats agent</name>
    <name type="synonym">Cochliobolus victoriae</name>
    <dbReference type="NCBI Taxonomy" id="930091"/>
    <lineage>
        <taxon>Eukaryota</taxon>
        <taxon>Fungi</taxon>
        <taxon>Dikarya</taxon>
        <taxon>Ascomycota</taxon>
        <taxon>Pezizomycotina</taxon>
        <taxon>Dothideomycetes</taxon>
        <taxon>Pleosporomycetidae</taxon>
        <taxon>Pleosporales</taxon>
        <taxon>Pleosporineae</taxon>
        <taxon>Pleosporaceae</taxon>
        <taxon>Bipolaris</taxon>
    </lineage>
</organism>
<name>W7EE70_BIPV3</name>
<proteinExistence type="predicted"/>
<dbReference type="RefSeq" id="XP_014552043.1">
    <property type="nucleotide sequence ID" value="XM_014696557.1"/>
</dbReference>
<feature type="region of interest" description="Disordered" evidence="1">
    <location>
        <begin position="34"/>
        <end position="72"/>
    </location>
</feature>
<evidence type="ECO:0000313" key="3">
    <source>
        <dbReference type="Proteomes" id="UP000054337"/>
    </source>
</evidence>
<evidence type="ECO:0000256" key="1">
    <source>
        <dbReference type="SAM" id="MobiDB-lite"/>
    </source>
</evidence>
<protein>
    <submittedName>
        <fullName evidence="2">Uncharacterized protein</fullName>
    </submittedName>
</protein>
<dbReference type="HOGENOM" id="CLU_2729031_0_0_1"/>
<reference evidence="2 3" key="1">
    <citation type="journal article" date="2013" name="PLoS Genet.">
        <title>Comparative genome structure, secondary metabolite, and effector coding capacity across Cochliobolus pathogens.</title>
        <authorList>
            <person name="Condon B.J."/>
            <person name="Leng Y."/>
            <person name="Wu D."/>
            <person name="Bushley K.E."/>
            <person name="Ohm R.A."/>
            <person name="Otillar R."/>
            <person name="Martin J."/>
            <person name="Schackwitz W."/>
            <person name="Grimwood J."/>
            <person name="MohdZainudin N."/>
            <person name="Xue C."/>
            <person name="Wang R."/>
            <person name="Manning V.A."/>
            <person name="Dhillon B."/>
            <person name="Tu Z.J."/>
            <person name="Steffenson B.J."/>
            <person name="Salamov A."/>
            <person name="Sun H."/>
            <person name="Lowry S."/>
            <person name="LaButti K."/>
            <person name="Han J."/>
            <person name="Copeland A."/>
            <person name="Lindquist E."/>
            <person name="Barry K."/>
            <person name="Schmutz J."/>
            <person name="Baker S.E."/>
            <person name="Ciuffetti L.M."/>
            <person name="Grigoriev I.V."/>
            <person name="Zhong S."/>
            <person name="Turgeon B.G."/>
        </authorList>
    </citation>
    <scope>NUCLEOTIDE SEQUENCE [LARGE SCALE GENOMIC DNA]</scope>
    <source>
        <strain evidence="2 3">FI3</strain>
    </source>
</reference>
<feature type="non-terminal residue" evidence="2">
    <location>
        <position position="1"/>
    </location>
</feature>
<dbReference type="Proteomes" id="UP000054337">
    <property type="component" value="Unassembled WGS sequence"/>
</dbReference>
<evidence type="ECO:0000313" key="2">
    <source>
        <dbReference type="EMBL" id="EUN22467.1"/>
    </source>
</evidence>
<dbReference type="EMBL" id="KI968810">
    <property type="protein sequence ID" value="EUN22467.1"/>
    <property type="molecule type" value="Genomic_DNA"/>
</dbReference>
<dbReference type="AlphaFoldDB" id="W7EE70"/>
<dbReference type="GeneID" id="26249960"/>
<accession>W7EE70</accession>
<sequence>PYSLPPSPDLLRARPSTPVAFAFAAAHGRFLTHSLLQHHHHPRHPQRANQGETSPPLQTPHPFSLSFHLCEL</sequence>